<gene>
    <name evidence="2" type="ORF">SNE40_003829</name>
</gene>
<name>A0AAN8Q0P5_PATCE</name>
<keyword evidence="1" id="KW-0732">Signal</keyword>
<organism evidence="2 3">
    <name type="scientific">Patella caerulea</name>
    <name type="common">Rayed Mediterranean limpet</name>
    <dbReference type="NCBI Taxonomy" id="87958"/>
    <lineage>
        <taxon>Eukaryota</taxon>
        <taxon>Metazoa</taxon>
        <taxon>Spiralia</taxon>
        <taxon>Lophotrochozoa</taxon>
        <taxon>Mollusca</taxon>
        <taxon>Gastropoda</taxon>
        <taxon>Patellogastropoda</taxon>
        <taxon>Patelloidea</taxon>
        <taxon>Patellidae</taxon>
        <taxon>Patella</taxon>
    </lineage>
</organism>
<dbReference type="AlphaFoldDB" id="A0AAN8Q0P5"/>
<dbReference type="Proteomes" id="UP001347796">
    <property type="component" value="Unassembled WGS sequence"/>
</dbReference>
<evidence type="ECO:0000313" key="2">
    <source>
        <dbReference type="EMBL" id="KAK6192348.1"/>
    </source>
</evidence>
<protein>
    <submittedName>
        <fullName evidence="2">Uncharacterized protein</fullName>
    </submittedName>
</protein>
<reference evidence="2 3" key="1">
    <citation type="submission" date="2024-01" db="EMBL/GenBank/DDBJ databases">
        <title>The genome of the rayed Mediterranean limpet Patella caerulea (Linnaeus, 1758).</title>
        <authorList>
            <person name="Anh-Thu Weber A."/>
            <person name="Halstead-Nussloch G."/>
        </authorList>
    </citation>
    <scope>NUCLEOTIDE SEQUENCE [LARGE SCALE GENOMIC DNA]</scope>
    <source>
        <strain evidence="2">AATW-2023a</strain>
        <tissue evidence="2">Whole specimen</tissue>
    </source>
</reference>
<comment type="caution">
    <text evidence="2">The sequence shown here is derived from an EMBL/GenBank/DDBJ whole genome shotgun (WGS) entry which is preliminary data.</text>
</comment>
<proteinExistence type="predicted"/>
<evidence type="ECO:0000313" key="3">
    <source>
        <dbReference type="Proteomes" id="UP001347796"/>
    </source>
</evidence>
<keyword evidence="3" id="KW-1185">Reference proteome</keyword>
<evidence type="ECO:0000256" key="1">
    <source>
        <dbReference type="SAM" id="SignalP"/>
    </source>
</evidence>
<feature type="signal peptide" evidence="1">
    <location>
        <begin position="1"/>
        <end position="19"/>
    </location>
</feature>
<feature type="chain" id="PRO_5043355432" evidence="1">
    <location>
        <begin position="20"/>
        <end position="104"/>
    </location>
</feature>
<sequence length="104" mass="11114">MKAFLVLAVLISVSVTAECFLFSDVACAILPATCSSYLSTISQASTCTEKRPYFKCLQDNNCKSGTIYEAQVTAFDYSKCGASGLLISSTLLVVMTVVAKLFSN</sequence>
<dbReference type="EMBL" id="JAZGQO010000002">
    <property type="protein sequence ID" value="KAK6192348.1"/>
    <property type="molecule type" value="Genomic_DNA"/>
</dbReference>
<accession>A0AAN8Q0P5</accession>